<proteinExistence type="predicted"/>
<accession>A0A382P5F4</accession>
<name>A0A382P5F4_9ZZZZ</name>
<gene>
    <name evidence="1" type="ORF">METZ01_LOCUS320006</name>
</gene>
<organism evidence="1">
    <name type="scientific">marine metagenome</name>
    <dbReference type="NCBI Taxonomy" id="408172"/>
    <lineage>
        <taxon>unclassified sequences</taxon>
        <taxon>metagenomes</taxon>
        <taxon>ecological metagenomes</taxon>
    </lineage>
</organism>
<dbReference type="EMBL" id="UINC01104186">
    <property type="protein sequence ID" value="SVC67152.1"/>
    <property type="molecule type" value="Genomic_DNA"/>
</dbReference>
<dbReference type="AlphaFoldDB" id="A0A382P5F4"/>
<evidence type="ECO:0000313" key="1">
    <source>
        <dbReference type="EMBL" id="SVC67152.1"/>
    </source>
</evidence>
<protein>
    <submittedName>
        <fullName evidence="1">Uncharacterized protein</fullName>
    </submittedName>
</protein>
<sequence length="118" mass="12044">MILGYLMAFAMVLLTTQANAQCTNTSAYGSAVAPTSGTAVISTCNFLTEYATVSGVVAGATYTCEISGANANPGYVTVVDTSGTTVGHGNSPFTWTATNSGDHYMHWHVDSSCATATG</sequence>
<feature type="non-terminal residue" evidence="1">
    <location>
        <position position="118"/>
    </location>
</feature>
<reference evidence="1" key="1">
    <citation type="submission" date="2018-05" db="EMBL/GenBank/DDBJ databases">
        <authorList>
            <person name="Lanie J.A."/>
            <person name="Ng W.-L."/>
            <person name="Kazmierczak K.M."/>
            <person name="Andrzejewski T.M."/>
            <person name="Davidsen T.M."/>
            <person name="Wayne K.J."/>
            <person name="Tettelin H."/>
            <person name="Glass J.I."/>
            <person name="Rusch D."/>
            <person name="Podicherti R."/>
            <person name="Tsui H.-C.T."/>
            <person name="Winkler M.E."/>
        </authorList>
    </citation>
    <scope>NUCLEOTIDE SEQUENCE</scope>
</reference>